<keyword evidence="1" id="KW-0175">Coiled coil</keyword>
<dbReference type="Proteomes" id="UP000190648">
    <property type="component" value="Unassembled WGS sequence"/>
</dbReference>
<dbReference type="OrthoDB" id="9044283at2759"/>
<comment type="caution">
    <text evidence="2">The sequence shown here is derived from an EMBL/GenBank/DDBJ whole genome shotgun (WGS) entry which is preliminary data.</text>
</comment>
<evidence type="ECO:0000313" key="3">
    <source>
        <dbReference type="Proteomes" id="UP000190648"/>
    </source>
</evidence>
<organism evidence="2 3">
    <name type="scientific">Patagioenas fasciata monilis</name>
    <dbReference type="NCBI Taxonomy" id="372326"/>
    <lineage>
        <taxon>Eukaryota</taxon>
        <taxon>Metazoa</taxon>
        <taxon>Chordata</taxon>
        <taxon>Craniata</taxon>
        <taxon>Vertebrata</taxon>
        <taxon>Euteleostomi</taxon>
        <taxon>Archelosauria</taxon>
        <taxon>Archosauria</taxon>
        <taxon>Dinosauria</taxon>
        <taxon>Saurischia</taxon>
        <taxon>Theropoda</taxon>
        <taxon>Coelurosauria</taxon>
        <taxon>Aves</taxon>
        <taxon>Neognathae</taxon>
        <taxon>Neoaves</taxon>
        <taxon>Columbimorphae</taxon>
        <taxon>Columbiformes</taxon>
        <taxon>Columbidae</taxon>
        <taxon>Patagioenas</taxon>
    </lineage>
</organism>
<feature type="coiled-coil region" evidence="1">
    <location>
        <begin position="11"/>
        <end position="73"/>
    </location>
</feature>
<evidence type="ECO:0000313" key="2">
    <source>
        <dbReference type="EMBL" id="OPJ86651.1"/>
    </source>
</evidence>
<dbReference type="AlphaFoldDB" id="A0A1V4KQF0"/>
<keyword evidence="3" id="KW-1185">Reference proteome</keyword>
<sequence length="88" mass="9919">MDPAVPKATLKARLEVNVTALGDELVALRRERAELARGKAALQAELARGEEQARGLRQRLDEVMEQQRALRARGEQCQARQRELEDTL</sequence>
<dbReference type="EMBL" id="LSYS01002182">
    <property type="protein sequence ID" value="OPJ86651.1"/>
    <property type="molecule type" value="Genomic_DNA"/>
</dbReference>
<proteinExistence type="predicted"/>
<gene>
    <name evidence="2" type="ORF">AV530_006778</name>
</gene>
<accession>A0A1V4KQF0</accession>
<evidence type="ECO:0000256" key="1">
    <source>
        <dbReference type="SAM" id="Coils"/>
    </source>
</evidence>
<reference evidence="2 3" key="1">
    <citation type="submission" date="2016-02" db="EMBL/GenBank/DDBJ databases">
        <title>Band-tailed pigeon sequencing and assembly.</title>
        <authorList>
            <person name="Soares A.E."/>
            <person name="Novak B.J."/>
            <person name="Rice E.S."/>
            <person name="O'Connell B."/>
            <person name="Chang D."/>
            <person name="Weber S."/>
            <person name="Shapiro B."/>
        </authorList>
    </citation>
    <scope>NUCLEOTIDE SEQUENCE [LARGE SCALE GENOMIC DNA]</scope>
    <source>
        <strain evidence="2">BTP2013</strain>
        <tissue evidence="2">Blood</tissue>
    </source>
</reference>
<name>A0A1V4KQF0_PATFA</name>
<protein>
    <submittedName>
        <fullName evidence="2">Paramyosin-like</fullName>
    </submittedName>
</protein>